<dbReference type="OrthoDB" id="100767at2759"/>
<dbReference type="InterPro" id="IPR011029">
    <property type="entry name" value="DEATH-like_dom_sf"/>
</dbReference>
<evidence type="ECO:0000313" key="2">
    <source>
        <dbReference type="Proteomes" id="UP000829291"/>
    </source>
</evidence>
<evidence type="ECO:0000313" key="3">
    <source>
        <dbReference type="RefSeq" id="XP_015519913.2"/>
    </source>
</evidence>
<dbReference type="PROSITE" id="PS50017">
    <property type="entry name" value="DEATH_DOMAIN"/>
    <property type="match status" value="1"/>
</dbReference>
<sequence>MEQYEQYIALRKEFLSEAKLYLTRSDVIALKIRHQQAINSVRTYESIENIEQLVRVLEKRGVIRYDKIQLLKNIAQNFPHHSMINTKFNKYMAWLENYTPYPPETNLYKCLNVHYIPEPSAPPSQVVNPGFAEGSRIPYARNDPNKETEIRNISDRQNYQWYPSTSESVMYSSYSQTQPEDQQKIMYTVFNGVSEAVGKSWRDVARYLDVREGDIDRIDTQFNSDSKEKAFAALKIFAAKSDLRCWSINLKNALEKARRKDLRNLVDDLLTRK</sequence>
<dbReference type="Proteomes" id="UP000829291">
    <property type="component" value="Chromosome 1"/>
</dbReference>
<protein>
    <submittedName>
        <fullName evidence="3">Uncharacterized protein LOC107224395 isoform X2</fullName>
    </submittedName>
</protein>
<dbReference type="CDD" id="cd01670">
    <property type="entry name" value="Death"/>
    <property type="match status" value="1"/>
</dbReference>
<reference evidence="3" key="1">
    <citation type="submission" date="2025-08" db="UniProtKB">
        <authorList>
            <consortium name="RefSeq"/>
        </authorList>
    </citation>
    <scope>IDENTIFICATION</scope>
    <source>
        <tissue evidence="3">Thorax and Abdomen</tissue>
    </source>
</reference>
<dbReference type="GeneID" id="107224395"/>
<keyword evidence="2" id="KW-1185">Reference proteome</keyword>
<gene>
    <name evidence="3" type="primary">LOC107224395</name>
</gene>
<dbReference type="SUPFAM" id="SSF47986">
    <property type="entry name" value="DEATH domain"/>
    <property type="match status" value="2"/>
</dbReference>
<name>A0A6J0C0G7_NEOLC</name>
<organism evidence="3">
    <name type="scientific">Neodiprion lecontei</name>
    <name type="common">Redheaded pine sawfly</name>
    <dbReference type="NCBI Taxonomy" id="441921"/>
    <lineage>
        <taxon>Eukaryota</taxon>
        <taxon>Metazoa</taxon>
        <taxon>Ecdysozoa</taxon>
        <taxon>Arthropoda</taxon>
        <taxon>Hexapoda</taxon>
        <taxon>Insecta</taxon>
        <taxon>Pterygota</taxon>
        <taxon>Neoptera</taxon>
        <taxon>Endopterygota</taxon>
        <taxon>Hymenoptera</taxon>
        <taxon>Tenthredinoidea</taxon>
        <taxon>Diprionidae</taxon>
        <taxon>Diprioninae</taxon>
        <taxon>Neodiprion</taxon>
    </lineage>
</organism>
<dbReference type="Gene3D" id="1.10.533.10">
    <property type="entry name" value="Death Domain, Fas"/>
    <property type="match status" value="2"/>
</dbReference>
<dbReference type="GO" id="GO:0007165">
    <property type="term" value="P:signal transduction"/>
    <property type="evidence" value="ECO:0007669"/>
    <property type="project" value="InterPro"/>
</dbReference>
<dbReference type="InterPro" id="IPR000488">
    <property type="entry name" value="Death_dom"/>
</dbReference>
<dbReference type="Pfam" id="PF00531">
    <property type="entry name" value="Death"/>
    <property type="match status" value="1"/>
</dbReference>
<accession>A0A6J0C0G7</accession>
<proteinExistence type="predicted"/>
<evidence type="ECO:0000259" key="1">
    <source>
        <dbReference type="PROSITE" id="PS50017"/>
    </source>
</evidence>
<dbReference type="RefSeq" id="XP_015519913.2">
    <property type="nucleotide sequence ID" value="XM_015664427.2"/>
</dbReference>
<dbReference type="AlphaFoldDB" id="A0A6J0C0G7"/>
<feature type="domain" description="Death" evidence="1">
    <location>
        <begin position="186"/>
        <end position="270"/>
    </location>
</feature>